<evidence type="ECO:0000313" key="3">
    <source>
        <dbReference type="EMBL" id="GJD93848.1"/>
    </source>
</evidence>
<feature type="compositionally biased region" description="Basic and acidic residues" evidence="1">
    <location>
        <begin position="83"/>
        <end position="100"/>
    </location>
</feature>
<feature type="compositionally biased region" description="Low complexity" evidence="1">
    <location>
        <begin position="44"/>
        <end position="56"/>
    </location>
</feature>
<keyword evidence="2" id="KW-0732">Signal</keyword>
<feature type="chain" id="PRO_5046573137" evidence="2">
    <location>
        <begin position="24"/>
        <end position="267"/>
    </location>
</feature>
<reference evidence="3" key="2">
    <citation type="submission" date="2021-08" db="EMBL/GenBank/DDBJ databases">
        <authorList>
            <person name="Tani A."/>
            <person name="Ola A."/>
            <person name="Ogura Y."/>
            <person name="Katsura K."/>
            <person name="Hayashi T."/>
        </authorList>
    </citation>
    <scope>NUCLEOTIDE SEQUENCE</scope>
    <source>
        <strain evidence="3">DSM 19015</strain>
    </source>
</reference>
<evidence type="ECO:0000256" key="1">
    <source>
        <dbReference type="SAM" id="MobiDB-lite"/>
    </source>
</evidence>
<reference evidence="3" key="1">
    <citation type="journal article" date="2021" name="Front. Microbiol.">
        <title>Comprehensive Comparative Genomics and Phenotyping of Methylobacterium Species.</title>
        <authorList>
            <person name="Alessa O."/>
            <person name="Ogura Y."/>
            <person name="Fujitani Y."/>
            <person name="Takami H."/>
            <person name="Hayashi T."/>
            <person name="Sahin N."/>
            <person name="Tani A."/>
        </authorList>
    </citation>
    <scope>NUCLEOTIDE SEQUENCE</scope>
    <source>
        <strain evidence="3">DSM 19015</strain>
    </source>
</reference>
<sequence length="267" mass="28729">MRYGPLASLILAGACLSLSNAHAQQRPGWVDPPAKPAAEPERAPPVAAAPKEAPTAAKPPSPSEPPADLAEGRPTPSARTPRRRETVREERAVERDDGRRLARTPPLAPPAAAEAFDPRYTDWAAAAQRLTFDYLDSVSGPDSASLATARRFYAERVRRFGRVVPLSAVVAEKRNFVQRWPERRYEAQGGTTRTACSAAAASCIVRTIYDYRADAPARGARSQGTAELVLEISFAGERPLIVAESSRVLRRYGPGPLSAAGPTRRGA</sequence>
<gene>
    <name evidence="3" type="ORF">OCOJLMKI_1046</name>
</gene>
<protein>
    <submittedName>
        <fullName evidence="3">Uncharacterized protein</fullName>
    </submittedName>
</protein>
<proteinExistence type="predicted"/>
<name>A0ABQ4RSU5_9HYPH</name>
<dbReference type="PROSITE" id="PS51257">
    <property type="entry name" value="PROKAR_LIPOPROTEIN"/>
    <property type="match status" value="1"/>
</dbReference>
<dbReference type="RefSeq" id="WP_238243039.1">
    <property type="nucleotide sequence ID" value="NZ_BPQP01000016.1"/>
</dbReference>
<dbReference type="EMBL" id="BPQP01000016">
    <property type="protein sequence ID" value="GJD93848.1"/>
    <property type="molecule type" value="Genomic_DNA"/>
</dbReference>
<keyword evidence="4" id="KW-1185">Reference proteome</keyword>
<evidence type="ECO:0000256" key="2">
    <source>
        <dbReference type="SAM" id="SignalP"/>
    </source>
</evidence>
<feature type="signal peptide" evidence="2">
    <location>
        <begin position="1"/>
        <end position="23"/>
    </location>
</feature>
<organism evidence="3 4">
    <name type="scientific">Methylobacterium iners</name>
    <dbReference type="NCBI Taxonomy" id="418707"/>
    <lineage>
        <taxon>Bacteria</taxon>
        <taxon>Pseudomonadati</taxon>
        <taxon>Pseudomonadota</taxon>
        <taxon>Alphaproteobacteria</taxon>
        <taxon>Hyphomicrobiales</taxon>
        <taxon>Methylobacteriaceae</taxon>
        <taxon>Methylobacterium</taxon>
    </lineage>
</organism>
<dbReference type="Proteomes" id="UP001055125">
    <property type="component" value="Unassembled WGS sequence"/>
</dbReference>
<comment type="caution">
    <text evidence="3">The sequence shown here is derived from an EMBL/GenBank/DDBJ whole genome shotgun (WGS) entry which is preliminary data.</text>
</comment>
<feature type="region of interest" description="Disordered" evidence="1">
    <location>
        <begin position="21"/>
        <end position="114"/>
    </location>
</feature>
<accession>A0ABQ4RSU5</accession>
<evidence type="ECO:0000313" key="4">
    <source>
        <dbReference type="Proteomes" id="UP001055125"/>
    </source>
</evidence>